<proteinExistence type="predicted"/>
<evidence type="ECO:0000256" key="1">
    <source>
        <dbReference type="SAM" id="MobiDB-lite"/>
    </source>
</evidence>
<keyword evidence="3" id="KW-1185">Reference proteome</keyword>
<dbReference type="AlphaFoldDB" id="A0A8T0TW37"/>
<feature type="region of interest" description="Disordered" evidence="1">
    <location>
        <begin position="38"/>
        <end position="68"/>
    </location>
</feature>
<gene>
    <name evidence="2" type="ORF">PVAP13_3NG025980</name>
</gene>
<dbReference type="Proteomes" id="UP000823388">
    <property type="component" value="Chromosome 3N"/>
</dbReference>
<feature type="compositionally biased region" description="Polar residues" evidence="1">
    <location>
        <begin position="128"/>
        <end position="143"/>
    </location>
</feature>
<sequence length="143" mass="15760">MIITDDLFKIVSNWAVLAPPFRLVFVYAAIAAGLRGGASSRQNWAPPAPRSRSRRRAPPPADEDSGQHCPFFLLSMRCSAPPRWRRARPLASFSSSPTPPARQPPFPLPLPLWLIPPRPARPPLHVSSVRSPQLETNSPTTDA</sequence>
<reference evidence="2" key="1">
    <citation type="submission" date="2020-05" db="EMBL/GenBank/DDBJ databases">
        <title>WGS assembly of Panicum virgatum.</title>
        <authorList>
            <person name="Lovell J.T."/>
            <person name="Jenkins J."/>
            <person name="Shu S."/>
            <person name="Juenger T.E."/>
            <person name="Schmutz J."/>
        </authorList>
    </citation>
    <scope>NUCLEOTIDE SEQUENCE</scope>
    <source>
        <strain evidence="2">AP13</strain>
    </source>
</reference>
<organism evidence="2 3">
    <name type="scientific">Panicum virgatum</name>
    <name type="common">Blackwell switchgrass</name>
    <dbReference type="NCBI Taxonomy" id="38727"/>
    <lineage>
        <taxon>Eukaryota</taxon>
        <taxon>Viridiplantae</taxon>
        <taxon>Streptophyta</taxon>
        <taxon>Embryophyta</taxon>
        <taxon>Tracheophyta</taxon>
        <taxon>Spermatophyta</taxon>
        <taxon>Magnoliopsida</taxon>
        <taxon>Liliopsida</taxon>
        <taxon>Poales</taxon>
        <taxon>Poaceae</taxon>
        <taxon>PACMAD clade</taxon>
        <taxon>Panicoideae</taxon>
        <taxon>Panicodae</taxon>
        <taxon>Paniceae</taxon>
        <taxon>Panicinae</taxon>
        <taxon>Panicum</taxon>
        <taxon>Panicum sect. Hiantes</taxon>
    </lineage>
</organism>
<name>A0A8T0TW37_PANVG</name>
<comment type="caution">
    <text evidence="2">The sequence shown here is derived from an EMBL/GenBank/DDBJ whole genome shotgun (WGS) entry which is preliminary data.</text>
</comment>
<dbReference type="EMBL" id="CM029042">
    <property type="protein sequence ID" value="KAG2615010.1"/>
    <property type="molecule type" value="Genomic_DNA"/>
</dbReference>
<evidence type="ECO:0000313" key="2">
    <source>
        <dbReference type="EMBL" id="KAG2615010.1"/>
    </source>
</evidence>
<accession>A0A8T0TW37</accession>
<protein>
    <submittedName>
        <fullName evidence="2">Uncharacterized protein</fullName>
    </submittedName>
</protein>
<feature type="region of interest" description="Disordered" evidence="1">
    <location>
        <begin position="122"/>
        <end position="143"/>
    </location>
</feature>
<evidence type="ECO:0000313" key="3">
    <source>
        <dbReference type="Proteomes" id="UP000823388"/>
    </source>
</evidence>